<keyword evidence="4" id="KW-0812">Transmembrane</keyword>
<evidence type="ECO:0000313" key="8">
    <source>
        <dbReference type="EMBL" id="KAJ8450186.1"/>
    </source>
</evidence>
<protein>
    <recommendedName>
        <fullName evidence="7">PCI domain-containing protein</fullName>
    </recommendedName>
</protein>
<dbReference type="PROSITE" id="PS50250">
    <property type="entry name" value="PCI"/>
    <property type="match status" value="1"/>
</dbReference>
<feature type="domain" description="PCI" evidence="7">
    <location>
        <begin position="705"/>
        <end position="875"/>
    </location>
</feature>
<sequence>MAIPLWGGSSSSSSYSAITKKLLFTQKLGPTFLITLLILSSLSYLLGSYSHRTPTSTLSNSCFTPHNPSNPLPVPLPLNFSPHHSLPLPTAARAPHFPPCHPDFSEHTPCHHPQRALKFPRHRLIYRERHCPDDREKLRCRIPPPYGYTTPFRWPYSRDTVWFSNVPHKWLTVEKAGQNWVRFDGDRFTFPGGGTMFRRGADVYIDEIGEIINLKDGSVRTAIDTGCGVASWGAYLLSRSILTMSFAPKDSHEAQIQFALERGVPAMIGIMATKRLPYPSSNLALKPLPKAYAGRRYSKEVTLQSGRNPSIISIVRSGNPPFAAKLKTLIEHGTPKWRHVKNTNETAGGELAKWPERLMAVPPRVYGGSLEGITPEVFKEDTEKWKKRLSYYKRLSSELNDLGRYRNVLDMNANLGGFAAAFVDDPVWVMNVVPVEAKVNTLGAVYERGLIGTYQSWCEAMSTYPRTYDLIHANSIFNENSAKMMEEELYDNGGDGENQRQKPIISGDQLDVEAYASLYSGRTKIRRLLHIADRCGNRTMQLEALRMAYDEAKKGEDTNLFREVAVRIDGRLGPDYAMDSAWVESIERRLVQRTEKFQNELNVYKTNLIKESIRMGHNDFGDFCYAHGLLGDAFKHYICSRNYCITAKHNVDMCLNAILVSIETGQVSHITNHAVKAEQATEALDPVTVAKLRCAAGLAHLKAKEYKPAARKLLEVGPELSNHYLEVIAPQDVATYGGLCALATFDRSELKNKVIDNVNFRNFLELVPEIRELINYFYLSQYASCLDYLENLKANLLLDIHLHDHVETLYNQIRHKALIQYTLPFVSVDLSNMAAAFKTNVMGLQKELEALITSNQIQARIDSHNKVLYARHADQRKATFQRVLQTGSDFDQDTRMRLPNPPPSKNTSLGKQWKLLDVVTALFFGIVFVFFILVFTSLGDPIAASGRQALLRGAGADPKQRMKLIAALESSAGDRRTVVEACPAEYVDYMPCEDPKRSSQLSRVMNFYRERHCPKPGESLLCLIPPPQGYKIPVRWPDSLHKIWHSNMPYDKIADRKGHQGWMRKEGEYFIFPGGGTMFPDGAIQYVKKLGQYIPITGGALRTALDMGCGVASFGGYLLSQDILTLSFAPRDSHKAQIQFALERGIPAFVAMLGTRRLPFPAFSFDLVHCSRCLIPFTAYNASYFIEVNRLLRPGGYVVISGPPVRWAKQEKEWADLQAVAGALCFELITVDGNTAIWKKPSDDACFPNQNEFGLGLCDEADDPSYAWYFKLKTTSYVKGDTHVGSVPKWPRRLTEAPARVAQIGKGSDAFKADTESWMRRVAHYKNSLNLKLGTPAVRNIMDMNAFFGGFAAALVSDPVWVMNVVPPTKPLTLDVIYDRGLVGVYHDWCEPFSTYPRTYDFLHCVVTLFPTKSPTWVVNDSGIPSLTSDYQLGHRGTAMPIINYSYSLGIPLQCDAFCMMLLYCCLVGLTVRCNLVDLMVEMDRILRPEGTVVVRDSPEVLEKVNRVAEAVRWTTSIHDREPESNGGERILVATKTFWKAVQTCVAVRVAAWVSDGQMSGLPQPRSRLGNEQAEGRHTVELGGLGLLVRSV</sequence>
<dbReference type="GO" id="GO:0005768">
    <property type="term" value="C:endosome"/>
    <property type="evidence" value="ECO:0007669"/>
    <property type="project" value="TreeGrafter"/>
</dbReference>
<dbReference type="Pfam" id="PF01399">
    <property type="entry name" value="PCI"/>
    <property type="match status" value="1"/>
</dbReference>
<dbReference type="SUPFAM" id="SSF46785">
    <property type="entry name" value="Winged helix' DNA-binding domain"/>
    <property type="match status" value="1"/>
</dbReference>
<dbReference type="Gene3D" id="1.25.40.570">
    <property type="match status" value="1"/>
</dbReference>
<evidence type="ECO:0000256" key="1">
    <source>
        <dbReference type="ARBA" id="ARBA00004606"/>
    </source>
</evidence>
<dbReference type="EMBL" id="JAKOGI010000017">
    <property type="protein sequence ID" value="KAJ8450186.1"/>
    <property type="molecule type" value="Genomic_DNA"/>
</dbReference>
<keyword evidence="3" id="KW-0808">Transferase</keyword>
<comment type="similarity">
    <text evidence="2">Belongs to the methyltransferase superfamily.</text>
</comment>
<keyword evidence="9" id="KW-1185">Reference proteome</keyword>
<dbReference type="InterPro" id="IPR029063">
    <property type="entry name" value="SAM-dependent_MTases_sf"/>
</dbReference>
<comment type="subcellular location">
    <subcellularLocation>
        <location evidence="6">Endomembrane system</location>
        <topology evidence="6">Single-pass membrane protein</topology>
    </subcellularLocation>
    <subcellularLocation>
        <location evidence="1">Membrane</location>
        <topology evidence="1">Single-pass type II membrane protein</topology>
    </subcellularLocation>
</comment>
<dbReference type="OrthoDB" id="2013972at2759"/>
<evidence type="ECO:0000256" key="4">
    <source>
        <dbReference type="ARBA" id="ARBA00022968"/>
    </source>
</evidence>
<dbReference type="GO" id="GO:0032259">
    <property type="term" value="P:methylation"/>
    <property type="evidence" value="ECO:0007669"/>
    <property type="project" value="UniProtKB-KW"/>
</dbReference>
<keyword evidence="5" id="KW-0325">Glycoprotein</keyword>
<dbReference type="Pfam" id="PF03141">
    <property type="entry name" value="Methyltransf_29"/>
    <property type="match status" value="4"/>
</dbReference>
<evidence type="ECO:0000256" key="3">
    <source>
        <dbReference type="ARBA" id="ARBA00022603"/>
    </source>
</evidence>
<dbReference type="Pfam" id="PF10602">
    <property type="entry name" value="RPN7"/>
    <property type="match status" value="1"/>
</dbReference>
<evidence type="ECO:0000256" key="6">
    <source>
        <dbReference type="ARBA" id="ARBA00037847"/>
    </source>
</evidence>
<evidence type="ECO:0000256" key="2">
    <source>
        <dbReference type="ARBA" id="ARBA00008361"/>
    </source>
</evidence>
<evidence type="ECO:0000256" key="5">
    <source>
        <dbReference type="ARBA" id="ARBA00023180"/>
    </source>
</evidence>
<evidence type="ECO:0000259" key="7">
    <source>
        <dbReference type="PROSITE" id="PS50250"/>
    </source>
</evidence>
<dbReference type="SMART" id="SM00088">
    <property type="entry name" value="PINT"/>
    <property type="match status" value="1"/>
</dbReference>
<dbReference type="Proteomes" id="UP001153076">
    <property type="component" value="Unassembled WGS sequence"/>
</dbReference>
<evidence type="ECO:0000313" key="9">
    <source>
        <dbReference type="Proteomes" id="UP001153076"/>
    </source>
</evidence>
<dbReference type="FunFam" id="3.40.50.150:FF:000165">
    <property type="entry name" value="probable methyltransferase PMT13"/>
    <property type="match status" value="1"/>
</dbReference>
<dbReference type="InterPro" id="IPR000717">
    <property type="entry name" value="PCI_dom"/>
</dbReference>
<comment type="caution">
    <text evidence="8">The sequence shown here is derived from an EMBL/GenBank/DDBJ whole genome shotgun (WGS) entry which is preliminary data.</text>
</comment>
<dbReference type="SUPFAM" id="SSF53335">
    <property type="entry name" value="S-adenosyl-L-methionine-dependent methyltransferases"/>
    <property type="match status" value="2"/>
</dbReference>
<gene>
    <name evidence="8" type="ORF">Cgig2_033380</name>
</gene>
<dbReference type="PANTHER" id="PTHR10108:SF763">
    <property type="entry name" value="PECTIN METHYLTRANSFERASE QUA3-RELATED"/>
    <property type="match status" value="1"/>
</dbReference>
<reference evidence="8" key="1">
    <citation type="submission" date="2022-04" db="EMBL/GenBank/DDBJ databases">
        <title>Carnegiea gigantea Genome sequencing and assembly v2.</title>
        <authorList>
            <person name="Copetti D."/>
            <person name="Sanderson M.J."/>
            <person name="Burquez A."/>
            <person name="Wojciechowski M.F."/>
        </authorList>
    </citation>
    <scope>NUCLEOTIDE SEQUENCE</scope>
    <source>
        <strain evidence="8">SGP5-SGP5p</strain>
        <tissue evidence="8">Aerial part</tissue>
    </source>
</reference>
<dbReference type="InterPro" id="IPR004159">
    <property type="entry name" value="Put_SAM_MeTrfase"/>
</dbReference>
<dbReference type="GO" id="GO:0008757">
    <property type="term" value="F:S-adenosylmethionine-dependent methyltransferase activity"/>
    <property type="evidence" value="ECO:0007669"/>
    <property type="project" value="TreeGrafter"/>
</dbReference>
<accession>A0A9Q1KWM6</accession>
<proteinExistence type="inferred from homology"/>
<name>A0A9Q1KWM6_9CARY</name>
<keyword evidence="4" id="KW-0735">Signal-anchor</keyword>
<dbReference type="GO" id="GO:0016020">
    <property type="term" value="C:membrane"/>
    <property type="evidence" value="ECO:0007669"/>
    <property type="project" value="UniProtKB-SubCell"/>
</dbReference>
<organism evidence="8 9">
    <name type="scientific">Carnegiea gigantea</name>
    <dbReference type="NCBI Taxonomy" id="171969"/>
    <lineage>
        <taxon>Eukaryota</taxon>
        <taxon>Viridiplantae</taxon>
        <taxon>Streptophyta</taxon>
        <taxon>Embryophyta</taxon>
        <taxon>Tracheophyta</taxon>
        <taxon>Spermatophyta</taxon>
        <taxon>Magnoliopsida</taxon>
        <taxon>eudicotyledons</taxon>
        <taxon>Gunneridae</taxon>
        <taxon>Pentapetalae</taxon>
        <taxon>Caryophyllales</taxon>
        <taxon>Cactineae</taxon>
        <taxon>Cactaceae</taxon>
        <taxon>Cactoideae</taxon>
        <taxon>Echinocereeae</taxon>
        <taxon>Carnegiea</taxon>
    </lineage>
</organism>
<dbReference type="InterPro" id="IPR045135">
    <property type="entry name" value="Rpn7_N"/>
</dbReference>
<dbReference type="Gene3D" id="3.40.50.150">
    <property type="entry name" value="Vaccinia Virus protein VP39"/>
    <property type="match status" value="1"/>
</dbReference>
<dbReference type="FunFam" id="1.25.40.570:FF:000014">
    <property type="entry name" value="COP9 signalosome complex subunit 1"/>
    <property type="match status" value="1"/>
</dbReference>
<keyword evidence="3" id="KW-0489">Methyltransferase</keyword>
<dbReference type="PANTHER" id="PTHR10108">
    <property type="entry name" value="SAM-DEPENDENT METHYLTRANSFERASE"/>
    <property type="match status" value="1"/>
</dbReference>
<dbReference type="GO" id="GO:0005802">
    <property type="term" value="C:trans-Golgi network"/>
    <property type="evidence" value="ECO:0007669"/>
    <property type="project" value="TreeGrafter"/>
</dbReference>
<dbReference type="InterPro" id="IPR036390">
    <property type="entry name" value="WH_DNA-bd_sf"/>
</dbReference>